<dbReference type="PANTHER" id="PTHR33478:SF1">
    <property type="entry name" value="EXTRACELLULAR METALLOPROTEINASE MEP"/>
    <property type="match status" value="1"/>
</dbReference>
<comment type="subcellular location">
    <subcellularLocation>
        <location evidence="1 12">Secreted</location>
    </subcellularLocation>
</comment>
<keyword evidence="9 12" id="KW-0865">Zymogen</keyword>
<dbReference type="Gene3D" id="3.10.170.10">
    <property type="match status" value="1"/>
</dbReference>
<keyword evidence="5 11" id="KW-0479">Metal-binding</keyword>
<accession>A0A0W0FPU7</accession>
<dbReference type="AlphaFoldDB" id="A0A0W0FPU7"/>
<gene>
    <name evidence="14" type="ORF">WG66_9179</name>
</gene>
<dbReference type="SUPFAM" id="SSF55486">
    <property type="entry name" value="Metalloproteases ('zincins'), catalytic domain"/>
    <property type="match status" value="1"/>
</dbReference>
<feature type="binding site" evidence="11">
    <location>
        <position position="415"/>
    </location>
    <ligand>
        <name>Zn(2+)</name>
        <dbReference type="ChEBI" id="CHEBI:29105"/>
        <note>catalytic</note>
    </ligand>
</feature>
<feature type="binding site" evidence="11">
    <location>
        <position position="227"/>
    </location>
    <ligand>
        <name>Zn(2+)</name>
        <dbReference type="ChEBI" id="CHEBI:29105"/>
        <note>catalytic</note>
    </ligand>
</feature>
<evidence type="ECO:0000313" key="15">
    <source>
        <dbReference type="Proteomes" id="UP000054988"/>
    </source>
</evidence>
<protein>
    <recommendedName>
        <fullName evidence="12">Extracellular metalloproteinase</fullName>
        <ecNumber evidence="12">3.4.24.-</ecNumber>
    </recommendedName>
    <alternativeName>
        <fullName evidence="12">Fungalysin</fullName>
    </alternativeName>
</protein>
<feature type="binding site" evidence="11">
    <location>
        <position position="440"/>
    </location>
    <ligand>
        <name>Zn(2+)</name>
        <dbReference type="ChEBI" id="CHEBI:29105"/>
        <note>catalytic</note>
    </ligand>
</feature>
<evidence type="ECO:0000256" key="10">
    <source>
        <dbReference type="PIRSR" id="PIRSR601842-1"/>
    </source>
</evidence>
<evidence type="ECO:0000256" key="3">
    <source>
        <dbReference type="ARBA" id="ARBA00022525"/>
    </source>
</evidence>
<name>A0A0W0FPU7_MONRR</name>
<proteinExistence type="inferred from homology"/>
<evidence type="ECO:0000256" key="9">
    <source>
        <dbReference type="ARBA" id="ARBA00023145"/>
    </source>
</evidence>
<dbReference type="PRINTS" id="PR00999">
    <property type="entry name" value="FUNGALYSIN"/>
</dbReference>
<dbReference type="EMBL" id="LATX01001774">
    <property type="protein sequence ID" value="KTB38212.1"/>
    <property type="molecule type" value="Genomic_DNA"/>
</dbReference>
<keyword evidence="3 12" id="KW-0964">Secreted</keyword>
<dbReference type="GO" id="GO:0008270">
    <property type="term" value="F:zinc ion binding"/>
    <property type="evidence" value="ECO:0007669"/>
    <property type="project" value="InterPro"/>
</dbReference>
<comment type="cofactor">
    <cofactor evidence="11">
        <name>Zn(2+)</name>
        <dbReference type="ChEBI" id="CHEBI:29105"/>
    </cofactor>
    <text evidence="11">Binds 1 zinc ion per subunit.</text>
</comment>
<dbReference type="InterPro" id="IPR027268">
    <property type="entry name" value="Peptidase_M4/M1_CTD_sf"/>
</dbReference>
<evidence type="ECO:0000256" key="1">
    <source>
        <dbReference type="ARBA" id="ARBA00004613"/>
    </source>
</evidence>
<feature type="binding site" evidence="11">
    <location>
        <position position="411"/>
    </location>
    <ligand>
        <name>Zn(2+)</name>
        <dbReference type="ChEBI" id="CHEBI:29105"/>
        <note>catalytic</note>
    </ligand>
</feature>
<feature type="active site" evidence="10">
    <location>
        <position position="412"/>
    </location>
</feature>
<keyword evidence="7 11" id="KW-0862">Zinc</keyword>
<dbReference type="Pfam" id="PF02128">
    <property type="entry name" value="Peptidase_M36"/>
    <property type="match status" value="1"/>
</dbReference>
<keyword evidence="4 12" id="KW-0645">Protease</keyword>
<evidence type="ECO:0000313" key="14">
    <source>
        <dbReference type="EMBL" id="KTB38212.1"/>
    </source>
</evidence>
<evidence type="ECO:0000256" key="13">
    <source>
        <dbReference type="SAM" id="MobiDB-lite"/>
    </source>
</evidence>
<evidence type="ECO:0000256" key="11">
    <source>
        <dbReference type="PIRSR" id="PIRSR601842-2"/>
    </source>
</evidence>
<evidence type="ECO:0000256" key="7">
    <source>
        <dbReference type="ARBA" id="ARBA00022833"/>
    </source>
</evidence>
<sequence>MSFSNLFIVSVLLAVLCPSTVDAAPSPAWAKHATHRKRVVGRGFNLDTYQPRSNFKTYGVGTELAQPQSFTEQKGLSSNTLTWIQNQLKLDNSSVAWQSGWSMNNISCGYVNQVHNDIPFANAVGNVMFKGNNVVAFGNSFVDTAKTRIASSNPTVKSEDAIATAEQLLEGNHNGAEPQLQYLARPDGSVALVHAVQVNNEEDGTFFEAYVDAHSGDVLSVNDFVAHATFKALPIQKAVIGDGLETITNPEDLEASPEGWNSDGQTDTTDTTGNNVLVFSQVGRQLEATEGVAARNGGLTFDFTYDPAQDPTDQNNIDAARTNSFFIANTFHDFTYRYGFTEKAFNFQDNNFGNGGAQGDPVLMSVQDPSGTNNANFATPPDGQSGVCRMFIWDLTNPRQDGAMENAIPVHELTHGLTNRMTGGGTGRCLQTVESGGLGEGWSDAVADWTQQTSAQTQDFVVGQGVAARAGGIRSQPYSTNPQTNTLTYSDIGRFREVHQIGEVWANILHNVYAELVNELGFSPNALTDPTGSEGNVVFMHLLIDGLAIQPCNPTTLDARDAIIQADVNRFNGANECTLRKAFASRGLGLNATPDFQDDDTVPANCQ</sequence>
<dbReference type="PANTHER" id="PTHR33478">
    <property type="entry name" value="EXTRACELLULAR METALLOPROTEINASE MEP"/>
    <property type="match status" value="1"/>
</dbReference>
<dbReference type="Proteomes" id="UP000054988">
    <property type="component" value="Unassembled WGS sequence"/>
</dbReference>
<feature type="chain" id="PRO_5009361489" description="Extracellular metalloproteinase" evidence="12">
    <location>
        <begin position="24"/>
        <end position="607"/>
    </location>
</feature>
<dbReference type="InterPro" id="IPR050371">
    <property type="entry name" value="Fungal_virulence_M36"/>
</dbReference>
<dbReference type="CDD" id="cd09596">
    <property type="entry name" value="M36"/>
    <property type="match status" value="1"/>
</dbReference>
<keyword evidence="8 12" id="KW-0482">Metalloprotease</keyword>
<dbReference type="Gene3D" id="1.10.390.10">
    <property type="entry name" value="Neutral Protease Domain 2"/>
    <property type="match status" value="1"/>
</dbReference>
<reference evidence="14 15" key="1">
    <citation type="submission" date="2015-12" db="EMBL/GenBank/DDBJ databases">
        <title>Draft genome sequence of Moniliophthora roreri, the causal agent of frosty pod rot of cacao.</title>
        <authorList>
            <person name="Aime M.C."/>
            <person name="Diaz-Valderrama J.R."/>
            <person name="Kijpornyongpan T."/>
            <person name="Phillips-Mora W."/>
        </authorList>
    </citation>
    <scope>NUCLEOTIDE SEQUENCE [LARGE SCALE GENOMIC DNA]</scope>
    <source>
        <strain evidence="14 15">MCA 2952</strain>
    </source>
</reference>
<comment type="caution">
    <text evidence="14">The sequence shown here is derived from an EMBL/GenBank/DDBJ whole genome shotgun (WGS) entry which is preliminary data.</text>
</comment>
<dbReference type="GO" id="GO:0005615">
    <property type="term" value="C:extracellular space"/>
    <property type="evidence" value="ECO:0007669"/>
    <property type="project" value="InterPro"/>
</dbReference>
<dbReference type="GO" id="GO:0004222">
    <property type="term" value="F:metalloendopeptidase activity"/>
    <property type="evidence" value="ECO:0007669"/>
    <property type="project" value="InterPro"/>
</dbReference>
<evidence type="ECO:0000256" key="2">
    <source>
        <dbReference type="ARBA" id="ARBA00006006"/>
    </source>
</evidence>
<feature type="signal peptide" evidence="12">
    <location>
        <begin position="1"/>
        <end position="23"/>
    </location>
</feature>
<evidence type="ECO:0000256" key="6">
    <source>
        <dbReference type="ARBA" id="ARBA00022801"/>
    </source>
</evidence>
<evidence type="ECO:0000256" key="8">
    <source>
        <dbReference type="ARBA" id="ARBA00023049"/>
    </source>
</evidence>
<comment type="similarity">
    <text evidence="2 12">Belongs to the peptidase M36 family.</text>
</comment>
<organism evidence="14 15">
    <name type="scientific">Moniliophthora roreri</name>
    <name type="common">Frosty pod rot fungus</name>
    <name type="synonym">Monilia roreri</name>
    <dbReference type="NCBI Taxonomy" id="221103"/>
    <lineage>
        <taxon>Eukaryota</taxon>
        <taxon>Fungi</taxon>
        <taxon>Dikarya</taxon>
        <taxon>Basidiomycota</taxon>
        <taxon>Agaricomycotina</taxon>
        <taxon>Agaricomycetes</taxon>
        <taxon>Agaricomycetidae</taxon>
        <taxon>Agaricales</taxon>
        <taxon>Marasmiineae</taxon>
        <taxon>Marasmiaceae</taxon>
        <taxon>Moniliophthora</taxon>
    </lineage>
</organism>
<evidence type="ECO:0000256" key="12">
    <source>
        <dbReference type="RuleBase" id="RU364017"/>
    </source>
</evidence>
<feature type="region of interest" description="Disordered" evidence="13">
    <location>
        <begin position="248"/>
        <end position="272"/>
    </location>
</feature>
<keyword evidence="6 12" id="KW-0378">Hydrolase</keyword>
<dbReference type="EC" id="3.4.24.-" evidence="12"/>
<dbReference type="eggNOG" id="ENOG502SIXN">
    <property type="taxonomic scope" value="Eukaryota"/>
</dbReference>
<evidence type="ECO:0000256" key="5">
    <source>
        <dbReference type="ARBA" id="ARBA00022723"/>
    </source>
</evidence>
<dbReference type="InterPro" id="IPR001842">
    <property type="entry name" value="Peptidase_M36"/>
</dbReference>
<evidence type="ECO:0000256" key="4">
    <source>
        <dbReference type="ARBA" id="ARBA00022670"/>
    </source>
</evidence>
<keyword evidence="12" id="KW-0732">Signal</keyword>
<dbReference type="GO" id="GO:0006508">
    <property type="term" value="P:proteolysis"/>
    <property type="evidence" value="ECO:0007669"/>
    <property type="project" value="UniProtKB-KW"/>
</dbReference>